<comment type="caution">
    <text evidence="1">The sequence shown here is derived from an EMBL/GenBank/DDBJ whole genome shotgun (WGS) entry which is preliminary data.</text>
</comment>
<dbReference type="RefSeq" id="WP_194663902.1">
    <property type="nucleotide sequence ID" value="NZ_RDPI01000019.1"/>
</dbReference>
<evidence type="ECO:0000313" key="1">
    <source>
        <dbReference type="EMBL" id="MBF4374446.1"/>
    </source>
</evidence>
<dbReference type="Proteomes" id="UP000726136">
    <property type="component" value="Unassembled WGS sequence"/>
</dbReference>
<name>A0ABR9Z7K7_VIBAN</name>
<organism evidence="1 2">
    <name type="scientific">Vibrio anguillarum</name>
    <name type="common">Listonella anguillarum</name>
    <dbReference type="NCBI Taxonomy" id="55601"/>
    <lineage>
        <taxon>Bacteria</taxon>
        <taxon>Pseudomonadati</taxon>
        <taxon>Pseudomonadota</taxon>
        <taxon>Gammaproteobacteria</taxon>
        <taxon>Vibrionales</taxon>
        <taxon>Vibrionaceae</taxon>
        <taxon>Vibrio</taxon>
    </lineage>
</organism>
<protein>
    <submittedName>
        <fullName evidence="1">Uncharacterized protein</fullName>
    </submittedName>
</protein>
<reference evidence="1 2" key="1">
    <citation type="journal article" date="2021" name="PeerJ">
        <title>Analysis of 44 Vibrio anguillarum genomes reveals high genetic diversity.</title>
        <authorList>
            <person name="Hansen M.J."/>
            <person name="Dalsgaard I."/>
        </authorList>
    </citation>
    <scope>NUCLEOTIDE SEQUENCE [LARGE SCALE GENOMIC DNA]</scope>
    <source>
        <strain evidence="1 2">040915-1/1B</strain>
    </source>
</reference>
<gene>
    <name evidence="1" type="ORF">EAY46_15360</name>
</gene>
<proteinExistence type="predicted"/>
<evidence type="ECO:0000313" key="2">
    <source>
        <dbReference type="Proteomes" id="UP000726136"/>
    </source>
</evidence>
<accession>A0ABR9Z7K7</accession>
<dbReference type="EMBL" id="RDPI01000019">
    <property type="protein sequence ID" value="MBF4374446.1"/>
    <property type="molecule type" value="Genomic_DNA"/>
</dbReference>
<keyword evidence="2" id="KW-1185">Reference proteome</keyword>
<sequence>MGNIELDRHVDKFISEGLASCYNGTIDSLIAPIVMYGDDNNVIEITVGTLAMKQFARLVINQLKLSFIYKIYDINDYGDQSVYVESLMPLEDIRDACRYISLKGEQILVDVFNEEGISPSNFAIAAILISHYGCAASPREVDATPLERYELSTGSGHSYEADQRFESQIPSDLDGMMEVLRLLLATTNGLDNVNSHYIKYQALEEKLRFS</sequence>